<evidence type="ECO:0000313" key="3">
    <source>
        <dbReference type="Proteomes" id="UP000225706"/>
    </source>
</evidence>
<protein>
    <submittedName>
        <fullName evidence="2">Uncharacterized protein</fullName>
    </submittedName>
</protein>
<comment type="caution">
    <text evidence="2">The sequence shown here is derived from an EMBL/GenBank/DDBJ whole genome shotgun (WGS) entry which is preliminary data.</text>
</comment>
<organism evidence="2 3">
    <name type="scientific">Stylophora pistillata</name>
    <name type="common">Smooth cauliflower coral</name>
    <dbReference type="NCBI Taxonomy" id="50429"/>
    <lineage>
        <taxon>Eukaryota</taxon>
        <taxon>Metazoa</taxon>
        <taxon>Cnidaria</taxon>
        <taxon>Anthozoa</taxon>
        <taxon>Hexacorallia</taxon>
        <taxon>Scleractinia</taxon>
        <taxon>Astrocoeniina</taxon>
        <taxon>Pocilloporidae</taxon>
        <taxon>Stylophora</taxon>
    </lineage>
</organism>
<proteinExistence type="predicted"/>
<dbReference type="Proteomes" id="UP000225706">
    <property type="component" value="Unassembled WGS sequence"/>
</dbReference>
<sequence length="400" mass="46249">MHTHAASPRGDAIVAYIASSFFLASLQKYNRQARSKKKKKKKKKKKREERREKRKEKDMANNDNNGKRKLEEDYGDDDISGARTVDIGSLYDTTPDVTDEEMCEMGEELDPEILNDTPRCETYMQTLENQLNWNESFDAEDEFQVDMTVIAKPDAGGRTSLSILGKLKMTTVLRHKRCVVPIKNTQDDLCLARVIWLTKAHLHKDDDKEGYNYYKNLRQNPLTLTRCAKYLHRKAGVPEGPCGREELKKFQEYLASDYRLKVMSFNYPYRISFEGTVPAPTTIRLLFESDPKLRVIKDSAKPLGVTKDLEEYPARACVVLDELLCCVDERAKMTDLEKIRTRITHSVLDAAADTSDDEKQFRKVYNIVMLAFDEFVCYWEDKPLPRDSSDYNTSDNDQDR</sequence>
<dbReference type="OrthoDB" id="10064239at2759"/>
<dbReference type="AlphaFoldDB" id="A0A2B4RJX4"/>
<feature type="region of interest" description="Disordered" evidence="1">
    <location>
        <begin position="31"/>
        <end position="80"/>
    </location>
</feature>
<gene>
    <name evidence="2" type="ORF">AWC38_SpisGene19052</name>
</gene>
<name>A0A2B4RJX4_STYPI</name>
<evidence type="ECO:0000256" key="1">
    <source>
        <dbReference type="SAM" id="MobiDB-lite"/>
    </source>
</evidence>
<reference evidence="3" key="1">
    <citation type="journal article" date="2017" name="bioRxiv">
        <title>Comparative analysis of the genomes of Stylophora pistillata and Acropora digitifera provides evidence for extensive differences between species of corals.</title>
        <authorList>
            <person name="Voolstra C.R."/>
            <person name="Li Y."/>
            <person name="Liew Y.J."/>
            <person name="Baumgarten S."/>
            <person name="Zoccola D."/>
            <person name="Flot J.-F."/>
            <person name="Tambutte S."/>
            <person name="Allemand D."/>
            <person name="Aranda M."/>
        </authorList>
    </citation>
    <scope>NUCLEOTIDE SEQUENCE [LARGE SCALE GENOMIC DNA]</scope>
</reference>
<keyword evidence="3" id="KW-1185">Reference proteome</keyword>
<evidence type="ECO:0000313" key="2">
    <source>
        <dbReference type="EMBL" id="PFX16658.1"/>
    </source>
</evidence>
<feature type="compositionally biased region" description="Basic and acidic residues" evidence="1">
    <location>
        <begin position="49"/>
        <end position="72"/>
    </location>
</feature>
<feature type="compositionally biased region" description="Basic residues" evidence="1">
    <location>
        <begin position="31"/>
        <end position="48"/>
    </location>
</feature>
<dbReference type="EMBL" id="LSMT01000528">
    <property type="protein sequence ID" value="PFX16658.1"/>
    <property type="molecule type" value="Genomic_DNA"/>
</dbReference>
<accession>A0A2B4RJX4</accession>